<evidence type="ECO:0000313" key="1">
    <source>
        <dbReference type="EMBL" id="KAJ1089751.1"/>
    </source>
</evidence>
<evidence type="ECO:0000313" key="2">
    <source>
        <dbReference type="Proteomes" id="UP001066276"/>
    </source>
</evidence>
<keyword evidence="2" id="KW-1185">Reference proteome</keyword>
<gene>
    <name evidence="1" type="ORF">NDU88_002896</name>
</gene>
<reference evidence="1" key="1">
    <citation type="journal article" date="2022" name="bioRxiv">
        <title>Sequencing and chromosome-scale assembly of the giantPleurodeles waltlgenome.</title>
        <authorList>
            <person name="Brown T."/>
            <person name="Elewa A."/>
            <person name="Iarovenko S."/>
            <person name="Subramanian E."/>
            <person name="Araus A.J."/>
            <person name="Petzold A."/>
            <person name="Susuki M."/>
            <person name="Suzuki K.-i.T."/>
            <person name="Hayashi T."/>
            <person name="Toyoda A."/>
            <person name="Oliveira C."/>
            <person name="Osipova E."/>
            <person name="Leigh N.D."/>
            <person name="Simon A."/>
            <person name="Yun M.H."/>
        </authorList>
    </citation>
    <scope>NUCLEOTIDE SEQUENCE</scope>
    <source>
        <strain evidence="1">20211129_DDA</strain>
        <tissue evidence="1">Liver</tissue>
    </source>
</reference>
<dbReference type="AlphaFoldDB" id="A0AAV7LDN6"/>
<organism evidence="1 2">
    <name type="scientific">Pleurodeles waltl</name>
    <name type="common">Iberian ribbed newt</name>
    <dbReference type="NCBI Taxonomy" id="8319"/>
    <lineage>
        <taxon>Eukaryota</taxon>
        <taxon>Metazoa</taxon>
        <taxon>Chordata</taxon>
        <taxon>Craniata</taxon>
        <taxon>Vertebrata</taxon>
        <taxon>Euteleostomi</taxon>
        <taxon>Amphibia</taxon>
        <taxon>Batrachia</taxon>
        <taxon>Caudata</taxon>
        <taxon>Salamandroidea</taxon>
        <taxon>Salamandridae</taxon>
        <taxon>Pleurodelinae</taxon>
        <taxon>Pleurodeles</taxon>
    </lineage>
</organism>
<name>A0AAV7LDN6_PLEWA</name>
<accession>A0AAV7LDN6</accession>
<proteinExistence type="predicted"/>
<dbReference type="EMBL" id="JANPWB010000015">
    <property type="protein sequence ID" value="KAJ1089751.1"/>
    <property type="molecule type" value="Genomic_DNA"/>
</dbReference>
<comment type="caution">
    <text evidence="1">The sequence shown here is derived from an EMBL/GenBank/DDBJ whole genome shotgun (WGS) entry which is preliminary data.</text>
</comment>
<dbReference type="Proteomes" id="UP001066276">
    <property type="component" value="Chromosome 11"/>
</dbReference>
<protein>
    <submittedName>
        <fullName evidence="1">Uncharacterized protein</fullName>
    </submittedName>
</protein>
<sequence>MGVWHKVIVLQSSVRTHKDLPCLADARALTRVRRVSVRACDHPEGSTPTCPVVVLLFVWSMAQSVKPLIDFIRGSKEGNPPLALYSELRREHETVAEDTVLQSLFGQHVVTVEILHPPGIVREDHDVPVLNLRDPPEPSNVVVWSLCLEN</sequence>